<evidence type="ECO:0000256" key="6">
    <source>
        <dbReference type="ARBA" id="ARBA00022605"/>
    </source>
</evidence>
<evidence type="ECO:0000256" key="3">
    <source>
        <dbReference type="ARBA" id="ARBA00007970"/>
    </source>
</evidence>
<dbReference type="UniPathway" id="UPA00031">
    <property type="reaction ID" value="UER00012"/>
</dbReference>
<evidence type="ECO:0000256" key="11">
    <source>
        <dbReference type="HAMAP-Rule" id="MF_01023"/>
    </source>
</evidence>
<comment type="catalytic activity">
    <reaction evidence="10 11">
        <text>L-histidinol phosphate + 2-oxoglutarate = 3-(imidazol-4-yl)-2-oxopropyl phosphate + L-glutamate</text>
        <dbReference type="Rhea" id="RHEA:23744"/>
        <dbReference type="ChEBI" id="CHEBI:16810"/>
        <dbReference type="ChEBI" id="CHEBI:29985"/>
        <dbReference type="ChEBI" id="CHEBI:57766"/>
        <dbReference type="ChEBI" id="CHEBI:57980"/>
        <dbReference type="EC" id="2.6.1.9"/>
    </reaction>
</comment>
<evidence type="ECO:0000256" key="8">
    <source>
        <dbReference type="ARBA" id="ARBA00022898"/>
    </source>
</evidence>
<dbReference type="InterPro" id="IPR005861">
    <property type="entry name" value="HisP_aminotrans"/>
</dbReference>
<dbReference type="GO" id="GO:0004400">
    <property type="term" value="F:histidinol-phosphate transaminase activity"/>
    <property type="evidence" value="ECO:0007669"/>
    <property type="project" value="UniProtKB-UniRule"/>
</dbReference>
<dbReference type="InterPro" id="IPR004839">
    <property type="entry name" value="Aminotransferase_I/II_large"/>
</dbReference>
<dbReference type="GO" id="GO:0000105">
    <property type="term" value="P:L-histidine biosynthetic process"/>
    <property type="evidence" value="ECO:0007669"/>
    <property type="project" value="UniProtKB-UniRule"/>
</dbReference>
<keyword evidence="5 11" id="KW-0032">Aminotransferase</keyword>
<sequence>MNLAERLCRPELRELVPYASARRSMSGGDVWLNANESPWRNANVADVNRYPDCQPPELRAAYAGYAGVRPEQLLITRGADEGIELLIRTFCVPGQDKVVSLAPSYGMYGISALTCGVEYQAVPWEEGYQLPLALTEAGRGAKLVFVCNPNNPTGTLVPREDLLALADALPDTLVVVDEAYIEFCADQSLAGAIGGCPNLVVLRTLSKAFALAGARCGFLLAGKEIITMLEKVIAPYPVPKPVADLALETLSDFGIRRMQSQVAQLNARRSALVAALGTLAYVDQVLESAANFVLFKADGADDLFKTLQTQGILIRAYGALPGWLRISIGSDSEMALLTNALTAFQQDA</sequence>
<dbReference type="PANTHER" id="PTHR42885:SF2">
    <property type="entry name" value="HISTIDINOL-PHOSPHATE AMINOTRANSFERASE"/>
    <property type="match status" value="1"/>
</dbReference>
<reference evidence="13 14" key="1">
    <citation type="submission" date="2019-04" db="EMBL/GenBank/DDBJ databases">
        <authorList>
            <person name="Hwang J.C."/>
        </authorList>
    </citation>
    <scope>NUCLEOTIDE SEQUENCE [LARGE SCALE GENOMIC DNA]</scope>
    <source>
        <strain evidence="13 14">IMCC35001</strain>
    </source>
</reference>
<evidence type="ECO:0000313" key="14">
    <source>
        <dbReference type="Proteomes" id="UP000305674"/>
    </source>
</evidence>
<accession>A0A4U1BES9</accession>
<dbReference type="GO" id="GO:0030170">
    <property type="term" value="F:pyridoxal phosphate binding"/>
    <property type="evidence" value="ECO:0007669"/>
    <property type="project" value="InterPro"/>
</dbReference>
<evidence type="ECO:0000256" key="7">
    <source>
        <dbReference type="ARBA" id="ARBA00022679"/>
    </source>
</evidence>
<proteinExistence type="inferred from homology"/>
<keyword evidence="6 11" id="KW-0028">Amino-acid biosynthesis</keyword>
<evidence type="ECO:0000256" key="1">
    <source>
        <dbReference type="ARBA" id="ARBA00001933"/>
    </source>
</evidence>
<evidence type="ECO:0000256" key="2">
    <source>
        <dbReference type="ARBA" id="ARBA00005011"/>
    </source>
</evidence>
<dbReference type="OrthoDB" id="9813612at2"/>
<comment type="subunit">
    <text evidence="4 11">Homodimer.</text>
</comment>
<evidence type="ECO:0000313" key="13">
    <source>
        <dbReference type="EMBL" id="TKB48500.1"/>
    </source>
</evidence>
<comment type="pathway">
    <text evidence="2 11">Amino-acid biosynthesis; L-histidine biosynthesis; L-histidine from 5-phospho-alpha-D-ribose 1-diphosphate: step 7/9.</text>
</comment>
<dbReference type="InterPro" id="IPR015421">
    <property type="entry name" value="PyrdxlP-dep_Trfase_major"/>
</dbReference>
<organism evidence="13 14">
    <name type="scientific">Ferrimonas sediminicola</name>
    <dbReference type="NCBI Taxonomy" id="2569538"/>
    <lineage>
        <taxon>Bacteria</taxon>
        <taxon>Pseudomonadati</taxon>
        <taxon>Pseudomonadota</taxon>
        <taxon>Gammaproteobacteria</taxon>
        <taxon>Alteromonadales</taxon>
        <taxon>Ferrimonadaceae</taxon>
        <taxon>Ferrimonas</taxon>
    </lineage>
</organism>
<feature type="domain" description="Aminotransferase class I/classII large" evidence="12">
    <location>
        <begin position="45"/>
        <end position="339"/>
    </location>
</feature>
<dbReference type="EC" id="2.6.1.9" evidence="11"/>
<dbReference type="NCBIfam" id="TIGR01141">
    <property type="entry name" value="hisC"/>
    <property type="match status" value="1"/>
</dbReference>
<dbReference type="Gene3D" id="3.90.1150.10">
    <property type="entry name" value="Aspartate Aminotransferase, domain 1"/>
    <property type="match status" value="1"/>
</dbReference>
<dbReference type="InterPro" id="IPR001917">
    <property type="entry name" value="Aminotrans_II_pyridoxalP_BS"/>
</dbReference>
<dbReference type="PROSITE" id="PS00599">
    <property type="entry name" value="AA_TRANSFER_CLASS_2"/>
    <property type="match status" value="1"/>
</dbReference>
<dbReference type="RefSeq" id="WP_136853611.1">
    <property type="nucleotide sequence ID" value="NZ_SWCI01000007.1"/>
</dbReference>
<name>A0A4U1BES9_9GAMM</name>
<feature type="modified residue" description="N6-(pyridoxal phosphate)lysine" evidence="11">
    <location>
        <position position="207"/>
    </location>
</feature>
<dbReference type="HAMAP" id="MF_01023">
    <property type="entry name" value="HisC_aminotrans_2"/>
    <property type="match status" value="1"/>
</dbReference>
<dbReference type="PANTHER" id="PTHR42885">
    <property type="entry name" value="HISTIDINOL-PHOSPHATE AMINOTRANSFERASE-RELATED"/>
    <property type="match status" value="1"/>
</dbReference>
<gene>
    <name evidence="11 13" type="primary">hisC</name>
    <name evidence="13" type="ORF">FCL40_12380</name>
</gene>
<dbReference type="SUPFAM" id="SSF53383">
    <property type="entry name" value="PLP-dependent transferases"/>
    <property type="match status" value="1"/>
</dbReference>
<protein>
    <recommendedName>
        <fullName evidence="11">Histidinol-phosphate aminotransferase</fullName>
        <ecNumber evidence="11">2.6.1.9</ecNumber>
    </recommendedName>
    <alternativeName>
        <fullName evidence="11">Imidazole acetol-phosphate transaminase</fullName>
    </alternativeName>
</protein>
<dbReference type="Proteomes" id="UP000305674">
    <property type="component" value="Unassembled WGS sequence"/>
</dbReference>
<evidence type="ECO:0000259" key="12">
    <source>
        <dbReference type="Pfam" id="PF00155"/>
    </source>
</evidence>
<evidence type="ECO:0000256" key="5">
    <source>
        <dbReference type="ARBA" id="ARBA00022576"/>
    </source>
</evidence>
<dbReference type="EMBL" id="SWCI01000007">
    <property type="protein sequence ID" value="TKB48500.1"/>
    <property type="molecule type" value="Genomic_DNA"/>
</dbReference>
<dbReference type="InterPro" id="IPR015424">
    <property type="entry name" value="PyrdxlP-dep_Trfase"/>
</dbReference>
<evidence type="ECO:0000256" key="9">
    <source>
        <dbReference type="ARBA" id="ARBA00023102"/>
    </source>
</evidence>
<dbReference type="Gene3D" id="3.40.640.10">
    <property type="entry name" value="Type I PLP-dependent aspartate aminotransferase-like (Major domain)"/>
    <property type="match status" value="1"/>
</dbReference>
<keyword evidence="7 11" id="KW-0808">Transferase</keyword>
<comment type="cofactor">
    <cofactor evidence="1 11">
        <name>pyridoxal 5'-phosphate</name>
        <dbReference type="ChEBI" id="CHEBI:597326"/>
    </cofactor>
</comment>
<dbReference type="CDD" id="cd00609">
    <property type="entry name" value="AAT_like"/>
    <property type="match status" value="1"/>
</dbReference>
<comment type="similarity">
    <text evidence="3 11">Belongs to the class-II pyridoxal-phosphate-dependent aminotransferase family. Histidinol-phosphate aminotransferase subfamily.</text>
</comment>
<dbReference type="Pfam" id="PF00155">
    <property type="entry name" value="Aminotran_1_2"/>
    <property type="match status" value="1"/>
</dbReference>
<comment type="caution">
    <text evidence="13">The sequence shown here is derived from an EMBL/GenBank/DDBJ whole genome shotgun (WGS) entry which is preliminary data.</text>
</comment>
<dbReference type="InterPro" id="IPR015422">
    <property type="entry name" value="PyrdxlP-dep_Trfase_small"/>
</dbReference>
<keyword evidence="8 11" id="KW-0663">Pyridoxal phosphate</keyword>
<keyword evidence="9 11" id="KW-0368">Histidine biosynthesis</keyword>
<keyword evidence="14" id="KW-1185">Reference proteome</keyword>
<dbReference type="AlphaFoldDB" id="A0A4U1BES9"/>
<evidence type="ECO:0000256" key="4">
    <source>
        <dbReference type="ARBA" id="ARBA00011738"/>
    </source>
</evidence>
<evidence type="ECO:0000256" key="10">
    <source>
        <dbReference type="ARBA" id="ARBA00047481"/>
    </source>
</evidence>